<dbReference type="RefSeq" id="WP_013736736.1">
    <property type="nucleotide sequence ID" value="NC_015435.1"/>
</dbReference>
<evidence type="ECO:0000256" key="7">
    <source>
        <dbReference type="ARBA" id="ARBA00022691"/>
    </source>
</evidence>
<organism evidence="10 11">
    <name type="scientific">Metallosphaera cuprina (strain Ar-4)</name>
    <dbReference type="NCBI Taxonomy" id="1006006"/>
    <lineage>
        <taxon>Archaea</taxon>
        <taxon>Thermoproteota</taxon>
        <taxon>Thermoprotei</taxon>
        <taxon>Sulfolobales</taxon>
        <taxon>Sulfolobaceae</taxon>
        <taxon>Metallosphaera</taxon>
    </lineage>
</organism>
<dbReference type="eggNOG" id="arCOG00976">
    <property type="taxonomic scope" value="Archaea"/>
</dbReference>
<dbReference type="InterPro" id="IPR029063">
    <property type="entry name" value="SAM-dependent_MTases_sf"/>
</dbReference>
<dbReference type="PANTHER" id="PTHR11579:SF0">
    <property type="entry name" value="PROTEIN-L-ISOASPARTATE(D-ASPARTATE) O-METHYLTRANSFERASE"/>
    <property type="match status" value="1"/>
</dbReference>
<dbReference type="Proteomes" id="UP000007812">
    <property type="component" value="Chromosome"/>
</dbReference>
<dbReference type="Gene3D" id="3.40.50.150">
    <property type="entry name" value="Vaccinia Virus protein VP39"/>
    <property type="match status" value="1"/>
</dbReference>
<keyword evidence="4" id="KW-0963">Cytoplasm</keyword>
<sequence>MRRADKEILSALSSEDLKHAYLKVNREEFIPEKYVSLAYDPDYIDKPIPINDKVNTTALSLGLKMLDYLYLKGGDKVLEVGTGCGYYTAIIAEVVGYENVTTIEVDPWMANYAQNRLQKYRINVEVGDGTLGMSQKAPFNKAIFWAALPTLPCYVYQQMIDKGIILAPIGTQKGQNLYRITKGSPPKIEKLDSVIFMRAQGLCGFYD</sequence>
<keyword evidence="7" id="KW-0949">S-adenosyl-L-methionine</keyword>
<dbReference type="Pfam" id="PF01135">
    <property type="entry name" value="PCMT"/>
    <property type="match status" value="1"/>
</dbReference>
<keyword evidence="6" id="KW-0808">Transferase</keyword>
<evidence type="ECO:0000256" key="6">
    <source>
        <dbReference type="ARBA" id="ARBA00022679"/>
    </source>
</evidence>
<evidence type="ECO:0000313" key="11">
    <source>
        <dbReference type="Proteomes" id="UP000007812"/>
    </source>
</evidence>
<dbReference type="PANTHER" id="PTHR11579">
    <property type="entry name" value="PROTEIN-L-ISOASPARTATE O-METHYLTRANSFERASE"/>
    <property type="match status" value="1"/>
</dbReference>
<comment type="similarity">
    <text evidence="2">Belongs to the methyltransferase superfamily. L-isoaspartyl/D-aspartyl protein methyltransferase family.</text>
</comment>
<keyword evidence="11" id="KW-1185">Reference proteome</keyword>
<comment type="subcellular location">
    <subcellularLocation>
        <location evidence="1">Cytoplasm</location>
    </subcellularLocation>
</comment>
<dbReference type="EC" id="2.1.1.77" evidence="3"/>
<evidence type="ECO:0000256" key="1">
    <source>
        <dbReference type="ARBA" id="ARBA00004496"/>
    </source>
</evidence>
<comment type="catalytic activity">
    <reaction evidence="9">
        <text>[protein]-L-isoaspartate + S-adenosyl-L-methionine = [protein]-L-isoaspartate alpha-methyl ester + S-adenosyl-L-homocysteine</text>
        <dbReference type="Rhea" id="RHEA:12705"/>
        <dbReference type="Rhea" id="RHEA-COMP:12143"/>
        <dbReference type="Rhea" id="RHEA-COMP:12144"/>
        <dbReference type="ChEBI" id="CHEBI:57856"/>
        <dbReference type="ChEBI" id="CHEBI:59789"/>
        <dbReference type="ChEBI" id="CHEBI:90596"/>
        <dbReference type="ChEBI" id="CHEBI:90598"/>
        <dbReference type="EC" id="2.1.1.77"/>
    </reaction>
</comment>
<evidence type="ECO:0000256" key="9">
    <source>
        <dbReference type="ARBA" id="ARBA00029295"/>
    </source>
</evidence>
<dbReference type="GO" id="GO:0005737">
    <property type="term" value="C:cytoplasm"/>
    <property type="evidence" value="ECO:0007669"/>
    <property type="project" value="UniProtKB-SubCell"/>
</dbReference>
<dbReference type="OrthoDB" id="33618at2157"/>
<dbReference type="SUPFAM" id="SSF53335">
    <property type="entry name" value="S-adenosyl-L-methionine-dependent methyltransferases"/>
    <property type="match status" value="1"/>
</dbReference>
<dbReference type="EMBL" id="CP002656">
    <property type="protein sequence ID" value="AEB94236.1"/>
    <property type="molecule type" value="Genomic_DNA"/>
</dbReference>
<dbReference type="InterPro" id="IPR000682">
    <property type="entry name" value="PCMT"/>
</dbReference>
<evidence type="ECO:0000313" key="10">
    <source>
        <dbReference type="EMBL" id="AEB94236.1"/>
    </source>
</evidence>
<gene>
    <name evidence="10" type="ordered locus">Mcup_0127</name>
</gene>
<protein>
    <recommendedName>
        <fullName evidence="3">protein-L-isoaspartate(D-aspartate) O-methyltransferase</fullName>
        <ecNumber evidence="3">2.1.1.77</ecNumber>
    </recommendedName>
</protein>
<evidence type="ECO:0000256" key="3">
    <source>
        <dbReference type="ARBA" id="ARBA00011890"/>
    </source>
</evidence>
<keyword evidence="5" id="KW-0489">Methyltransferase</keyword>
<dbReference type="CDD" id="cd02440">
    <property type="entry name" value="AdoMet_MTases"/>
    <property type="match status" value="1"/>
</dbReference>
<dbReference type="PATRIC" id="fig|1006006.8.peg.128"/>
<dbReference type="KEGG" id="mcn:Mcup_0127"/>
<dbReference type="AlphaFoldDB" id="F4FYB7"/>
<dbReference type="GeneID" id="10492322"/>
<dbReference type="GO" id="GO:0004719">
    <property type="term" value="F:protein-L-isoaspartate (D-aspartate) O-methyltransferase activity"/>
    <property type="evidence" value="ECO:0007669"/>
    <property type="project" value="UniProtKB-EC"/>
</dbReference>
<dbReference type="HOGENOM" id="CLU_055432_2_0_2"/>
<comment type="function">
    <text evidence="8">Catalyzes the methyl esterification of L-isoaspartyl residues in peptides and proteins that result from spontaneous decomposition of normal L-aspartyl and L-asparaginyl residues. It plays a role in the repair and/or degradation of damaged proteins.</text>
</comment>
<dbReference type="GO" id="GO:0032259">
    <property type="term" value="P:methylation"/>
    <property type="evidence" value="ECO:0007669"/>
    <property type="project" value="UniProtKB-KW"/>
</dbReference>
<reference evidence="10 11" key="1">
    <citation type="journal article" date="2011" name="J. Bacteriol.">
        <title>Complete genome sequence of Metallosphaera cuprina, a metal sulfide-oxidizing archaeon from a hot spring.</title>
        <authorList>
            <person name="Liu L.J."/>
            <person name="You X.Y."/>
            <person name="Zheng H."/>
            <person name="Wang S."/>
            <person name="Jiang C.Y."/>
            <person name="Liu S.J."/>
        </authorList>
    </citation>
    <scope>NUCLEOTIDE SEQUENCE [LARGE SCALE GENOMIC DNA]</scope>
    <source>
        <strain evidence="10 11">Ar-4</strain>
    </source>
</reference>
<evidence type="ECO:0000256" key="5">
    <source>
        <dbReference type="ARBA" id="ARBA00022603"/>
    </source>
</evidence>
<evidence type="ECO:0000256" key="2">
    <source>
        <dbReference type="ARBA" id="ARBA00005369"/>
    </source>
</evidence>
<proteinExistence type="inferred from homology"/>
<dbReference type="STRING" id="1006006.Mcup_0127"/>
<accession>F4FYB7</accession>
<evidence type="ECO:0000256" key="8">
    <source>
        <dbReference type="ARBA" id="ARBA00025330"/>
    </source>
</evidence>
<evidence type="ECO:0000256" key="4">
    <source>
        <dbReference type="ARBA" id="ARBA00022490"/>
    </source>
</evidence>
<name>F4FYB7_METCR</name>